<evidence type="ECO:0000256" key="1">
    <source>
        <dbReference type="SAM" id="MobiDB-lite"/>
    </source>
</evidence>
<sequence length="85" mass="9294">MFMAKPSLTAEEGRADNNASKRAPTLQAGGRSGGRVDLARGDIRRTTKGFTFGHNTGSDCPFLERTKNKKSSISGRSFSFHIYLK</sequence>
<protein>
    <submittedName>
        <fullName evidence="3">Uncharacterized protein</fullName>
    </submittedName>
</protein>
<dbReference type="WBParaSite" id="BXY_1649900.1">
    <property type="protein sequence ID" value="BXY_1649900.1"/>
    <property type="gene ID" value="BXY_1649900"/>
</dbReference>
<feature type="region of interest" description="Disordered" evidence="1">
    <location>
        <begin position="1"/>
        <end position="40"/>
    </location>
</feature>
<proteinExistence type="predicted"/>
<reference evidence="3" key="1">
    <citation type="submission" date="2016-11" db="UniProtKB">
        <authorList>
            <consortium name="WormBaseParasite"/>
        </authorList>
    </citation>
    <scope>IDENTIFICATION</scope>
</reference>
<evidence type="ECO:0000313" key="3">
    <source>
        <dbReference type="WBParaSite" id="BXY_1649900.1"/>
    </source>
</evidence>
<name>A0A1I7STX9_BURXY</name>
<dbReference type="AlphaFoldDB" id="A0A1I7STX9"/>
<organism evidence="2 3">
    <name type="scientific">Bursaphelenchus xylophilus</name>
    <name type="common">Pinewood nematode worm</name>
    <name type="synonym">Aphelenchoides xylophilus</name>
    <dbReference type="NCBI Taxonomy" id="6326"/>
    <lineage>
        <taxon>Eukaryota</taxon>
        <taxon>Metazoa</taxon>
        <taxon>Ecdysozoa</taxon>
        <taxon>Nematoda</taxon>
        <taxon>Chromadorea</taxon>
        <taxon>Rhabditida</taxon>
        <taxon>Tylenchina</taxon>
        <taxon>Tylenchomorpha</taxon>
        <taxon>Aphelenchoidea</taxon>
        <taxon>Aphelenchoididae</taxon>
        <taxon>Bursaphelenchus</taxon>
    </lineage>
</organism>
<accession>A0A1I7STX9</accession>
<evidence type="ECO:0000313" key="2">
    <source>
        <dbReference type="Proteomes" id="UP000095284"/>
    </source>
</evidence>
<dbReference type="Proteomes" id="UP000095284">
    <property type="component" value="Unplaced"/>
</dbReference>